<dbReference type="SFLD" id="SFLDG01129">
    <property type="entry name" value="C1.5:_HAD__Beta-PGM__Phosphata"/>
    <property type="match status" value="1"/>
</dbReference>
<dbReference type="InterPro" id="IPR050155">
    <property type="entry name" value="HAD-like_hydrolase_sf"/>
</dbReference>
<dbReference type="InterPro" id="IPR023198">
    <property type="entry name" value="PGP-like_dom2"/>
</dbReference>
<sequence length="209" mass="22832">MPYRLVIFDFDGTLADSAAWFHGVINGVALRYGFRTVSDEDIPRLRRQDNRAIIRHLGVPAWKLPFVANHMRGLAARDADRIRLFEGAEALLRGLKERGLVVAVVSSNREDSIRRIMGPEVAGFVDVFACGASLFGKAAKFGRVMRLTGIAARETIAIGDEARDIEAATQAGIASGAVSWGYADPDFLRERSPTVLFERMDDIVGAVAA</sequence>
<proteinExistence type="predicted"/>
<protein>
    <submittedName>
        <fullName evidence="1">HAD hydrolase-like protein</fullName>
    </submittedName>
</protein>
<organism evidence="1 2">
    <name type="scientific">Salinarimonas soli</name>
    <dbReference type="NCBI Taxonomy" id="1638099"/>
    <lineage>
        <taxon>Bacteria</taxon>
        <taxon>Pseudomonadati</taxon>
        <taxon>Pseudomonadota</taxon>
        <taxon>Alphaproteobacteria</taxon>
        <taxon>Hyphomicrobiales</taxon>
        <taxon>Salinarimonadaceae</taxon>
        <taxon>Salinarimonas</taxon>
    </lineage>
</organism>
<dbReference type="Proteomes" id="UP000323142">
    <property type="component" value="Unassembled WGS sequence"/>
</dbReference>
<name>A0A5B2V789_9HYPH</name>
<dbReference type="InterPro" id="IPR036412">
    <property type="entry name" value="HAD-like_sf"/>
</dbReference>
<reference evidence="1 2" key="2">
    <citation type="submission" date="2019-09" db="EMBL/GenBank/DDBJ databases">
        <authorList>
            <person name="Jin C."/>
        </authorList>
    </citation>
    <scope>NUCLEOTIDE SEQUENCE [LARGE SCALE GENOMIC DNA]</scope>
    <source>
        <strain evidence="1 2">BN140002</strain>
    </source>
</reference>
<dbReference type="PANTHER" id="PTHR43434:SF13">
    <property type="entry name" value="PHOSPHOGLYCOLATE PHOSPHATASE"/>
    <property type="match status" value="1"/>
</dbReference>
<dbReference type="OrthoDB" id="9793014at2"/>
<dbReference type="SFLD" id="SFLDS00003">
    <property type="entry name" value="Haloacid_Dehalogenase"/>
    <property type="match status" value="1"/>
</dbReference>
<dbReference type="GO" id="GO:0008967">
    <property type="term" value="F:phosphoglycolate phosphatase activity"/>
    <property type="evidence" value="ECO:0007669"/>
    <property type="project" value="TreeGrafter"/>
</dbReference>
<gene>
    <name evidence="1" type="ORF">F0L46_22660</name>
</gene>
<evidence type="ECO:0000313" key="1">
    <source>
        <dbReference type="EMBL" id="KAA2234831.1"/>
    </source>
</evidence>
<dbReference type="InterPro" id="IPR041492">
    <property type="entry name" value="HAD_2"/>
</dbReference>
<keyword evidence="2" id="KW-1185">Reference proteome</keyword>
<dbReference type="GO" id="GO:0005829">
    <property type="term" value="C:cytosol"/>
    <property type="evidence" value="ECO:0007669"/>
    <property type="project" value="TreeGrafter"/>
</dbReference>
<reference evidence="1 2" key="1">
    <citation type="submission" date="2019-09" db="EMBL/GenBank/DDBJ databases">
        <title>Salinarimonas rosea gen. nov., sp. nov., a new member of the a-2 subgroup of the Proteobacteria.</title>
        <authorList>
            <person name="Liu J."/>
        </authorList>
    </citation>
    <scope>NUCLEOTIDE SEQUENCE [LARGE SCALE GENOMIC DNA]</scope>
    <source>
        <strain evidence="1 2">BN140002</strain>
    </source>
</reference>
<keyword evidence="1" id="KW-0378">Hydrolase</keyword>
<dbReference type="Pfam" id="PF13419">
    <property type="entry name" value="HAD_2"/>
    <property type="match status" value="1"/>
</dbReference>
<dbReference type="AlphaFoldDB" id="A0A5B2V789"/>
<evidence type="ECO:0000313" key="2">
    <source>
        <dbReference type="Proteomes" id="UP000323142"/>
    </source>
</evidence>
<dbReference type="PANTHER" id="PTHR43434">
    <property type="entry name" value="PHOSPHOGLYCOLATE PHOSPHATASE"/>
    <property type="match status" value="1"/>
</dbReference>
<comment type="caution">
    <text evidence="1">The sequence shown here is derived from an EMBL/GenBank/DDBJ whole genome shotgun (WGS) entry which is preliminary data.</text>
</comment>
<dbReference type="Gene3D" id="3.40.50.1000">
    <property type="entry name" value="HAD superfamily/HAD-like"/>
    <property type="match status" value="1"/>
</dbReference>
<dbReference type="Gene3D" id="1.10.150.240">
    <property type="entry name" value="Putative phosphatase, domain 2"/>
    <property type="match status" value="1"/>
</dbReference>
<dbReference type="InterPro" id="IPR023214">
    <property type="entry name" value="HAD_sf"/>
</dbReference>
<dbReference type="EMBL" id="VUOA01000042">
    <property type="protein sequence ID" value="KAA2234831.1"/>
    <property type="molecule type" value="Genomic_DNA"/>
</dbReference>
<dbReference type="SUPFAM" id="SSF56784">
    <property type="entry name" value="HAD-like"/>
    <property type="match status" value="1"/>
</dbReference>
<accession>A0A5B2V789</accession>
<dbReference type="GO" id="GO:0006281">
    <property type="term" value="P:DNA repair"/>
    <property type="evidence" value="ECO:0007669"/>
    <property type="project" value="TreeGrafter"/>
</dbReference>
<dbReference type="RefSeq" id="WP_149821888.1">
    <property type="nucleotide sequence ID" value="NZ_VUOA01000042.1"/>
</dbReference>